<evidence type="ECO:0000313" key="2">
    <source>
        <dbReference type="EMBL" id="PIN03083.1"/>
    </source>
</evidence>
<evidence type="ECO:0000256" key="1">
    <source>
        <dbReference type="SAM" id="Coils"/>
    </source>
</evidence>
<proteinExistence type="predicted"/>
<accession>A0A2G9GCR5</accession>
<reference evidence="3" key="1">
    <citation type="journal article" date="2018" name="Gigascience">
        <title>Genome assembly of the Pink Ipe (Handroanthus impetiginosus, Bignoniaceae), a highly valued, ecologically keystone Neotropical timber forest tree.</title>
        <authorList>
            <person name="Silva-Junior O.B."/>
            <person name="Grattapaglia D."/>
            <person name="Novaes E."/>
            <person name="Collevatti R.G."/>
        </authorList>
    </citation>
    <scope>NUCLEOTIDE SEQUENCE [LARGE SCALE GENOMIC DNA]</scope>
    <source>
        <strain evidence="3">cv. UFG-1</strain>
    </source>
</reference>
<protein>
    <submittedName>
        <fullName evidence="2">Uncharacterized protein</fullName>
    </submittedName>
</protein>
<dbReference type="PANTHER" id="PTHR38378:SF3">
    <property type="entry name" value="MYOSIN HEAVY CHAIN-LIKE PROTEIN"/>
    <property type="match status" value="1"/>
</dbReference>
<dbReference type="Proteomes" id="UP000231279">
    <property type="component" value="Unassembled WGS sequence"/>
</dbReference>
<evidence type="ECO:0000313" key="3">
    <source>
        <dbReference type="Proteomes" id="UP000231279"/>
    </source>
</evidence>
<keyword evidence="3" id="KW-1185">Reference proteome</keyword>
<dbReference type="EMBL" id="NKXS01005654">
    <property type="protein sequence ID" value="PIN03083.1"/>
    <property type="molecule type" value="Genomic_DNA"/>
</dbReference>
<name>A0A2G9GCR5_9LAMI</name>
<comment type="caution">
    <text evidence="2">The sequence shown here is derived from an EMBL/GenBank/DDBJ whole genome shotgun (WGS) entry which is preliminary data.</text>
</comment>
<dbReference type="AlphaFoldDB" id="A0A2G9GCR5"/>
<gene>
    <name evidence="2" type="ORF">CDL12_24395</name>
</gene>
<dbReference type="PANTHER" id="PTHR38378">
    <property type="entry name" value="MYOSIN HEAVY CHAIN-LIKE PROTEIN"/>
    <property type="match status" value="1"/>
</dbReference>
<keyword evidence="1" id="KW-0175">Coiled coil</keyword>
<organism evidence="2 3">
    <name type="scientific">Handroanthus impetiginosus</name>
    <dbReference type="NCBI Taxonomy" id="429701"/>
    <lineage>
        <taxon>Eukaryota</taxon>
        <taxon>Viridiplantae</taxon>
        <taxon>Streptophyta</taxon>
        <taxon>Embryophyta</taxon>
        <taxon>Tracheophyta</taxon>
        <taxon>Spermatophyta</taxon>
        <taxon>Magnoliopsida</taxon>
        <taxon>eudicotyledons</taxon>
        <taxon>Gunneridae</taxon>
        <taxon>Pentapetalae</taxon>
        <taxon>asterids</taxon>
        <taxon>lamiids</taxon>
        <taxon>Lamiales</taxon>
        <taxon>Bignoniaceae</taxon>
        <taxon>Crescentiina</taxon>
        <taxon>Tabebuia alliance</taxon>
        <taxon>Handroanthus</taxon>
    </lineage>
</organism>
<sequence length="341" mass="38612">MSGVRASSSLGELALAPTTSQQQQQQYDDSALQGVAANLKLLLKLIQEHKDACYKEKNDHRRMLRVATMMTILDTVRARIQKCQSFGNKRSKAELQRCNTDLSPKHTPMDKRHSGELVILDEKEKLRRELNASLAARKSLQIMCSSLGKEKEIMAAELSRKVQELNGMDELINDLKAQNEMLLEKVRECALQHSDRKCFGGFGGGGGGEESQRKNAALQEQNKALSERLSKALDRYRLMKWKLKEAQEENMMMRSTVDEMGSKVMTSLKRVRSFKEHMSLCSGSGGNMGNFREEIVALESMFESFTMLVMRYDQRQGERGKFKGKISACMPSVLTREEEVT</sequence>
<dbReference type="OrthoDB" id="1897593at2759"/>
<feature type="coiled-coil region" evidence="1">
    <location>
        <begin position="158"/>
        <end position="249"/>
    </location>
</feature>
<dbReference type="STRING" id="429701.A0A2G9GCR5"/>